<sequence length="99" mass="11408">MNTKELIDLAMKQQILSDEMIELLSAFKGIEMECNHSKEMTWAKIYLLGFEIGKQNGTESTMDALDFALKFRRLKPEQKVIVRTKMEEALKIKNAIKGL</sequence>
<gene>
    <name evidence="1" type="ORF">KYD98_17260</name>
</gene>
<keyword evidence="2" id="KW-1185">Reference proteome</keyword>
<dbReference type="Proteomes" id="UP001519921">
    <property type="component" value="Unassembled WGS sequence"/>
</dbReference>
<dbReference type="EMBL" id="JAHXPT010000021">
    <property type="protein sequence ID" value="MBW6411833.1"/>
    <property type="molecule type" value="Genomic_DNA"/>
</dbReference>
<comment type="caution">
    <text evidence="1">The sequence shown here is derived from an EMBL/GenBank/DDBJ whole genome shotgun (WGS) entry which is preliminary data.</text>
</comment>
<protein>
    <submittedName>
        <fullName evidence="1">Uncharacterized protein</fullName>
    </submittedName>
</protein>
<proteinExistence type="predicted"/>
<evidence type="ECO:0000313" key="1">
    <source>
        <dbReference type="EMBL" id="MBW6411833.1"/>
    </source>
</evidence>
<reference evidence="1 2" key="1">
    <citation type="submission" date="2021-07" db="EMBL/GenBank/DDBJ databases">
        <title>Clostridium weizhouense sp. nov., an anaerobic bacterium isolated from activated sludge of Petroleum wastewater.</title>
        <authorList>
            <person name="Li Q."/>
        </authorList>
    </citation>
    <scope>NUCLEOTIDE SEQUENCE [LARGE SCALE GENOMIC DNA]</scope>
    <source>
        <strain evidence="1 2">YB-6</strain>
    </source>
</reference>
<name>A0ABS7AT30_9CLOT</name>
<evidence type="ECO:0000313" key="2">
    <source>
        <dbReference type="Proteomes" id="UP001519921"/>
    </source>
</evidence>
<dbReference type="RefSeq" id="WP_219781298.1">
    <property type="nucleotide sequence ID" value="NZ_JAHXPT010000021.1"/>
</dbReference>
<organism evidence="1 2">
    <name type="scientific">Clostridium weizhouense</name>
    <dbReference type="NCBI Taxonomy" id="2859781"/>
    <lineage>
        <taxon>Bacteria</taxon>
        <taxon>Bacillati</taxon>
        <taxon>Bacillota</taxon>
        <taxon>Clostridia</taxon>
        <taxon>Eubacteriales</taxon>
        <taxon>Clostridiaceae</taxon>
        <taxon>Clostridium</taxon>
    </lineage>
</organism>
<accession>A0ABS7AT30</accession>